<keyword evidence="1" id="KW-0472">Membrane</keyword>
<keyword evidence="1" id="KW-0812">Transmembrane</keyword>
<dbReference type="Proteomes" id="UP000829196">
    <property type="component" value="Unassembled WGS sequence"/>
</dbReference>
<dbReference type="EMBL" id="JAGYWB010000004">
    <property type="protein sequence ID" value="KAI0524461.1"/>
    <property type="molecule type" value="Genomic_DNA"/>
</dbReference>
<dbReference type="AlphaFoldDB" id="A0A8T3C494"/>
<name>A0A8T3C494_DENNO</name>
<feature type="transmembrane region" description="Helical" evidence="1">
    <location>
        <begin position="184"/>
        <end position="210"/>
    </location>
</feature>
<organism evidence="2 3">
    <name type="scientific">Dendrobium nobile</name>
    <name type="common">Orchid</name>
    <dbReference type="NCBI Taxonomy" id="94219"/>
    <lineage>
        <taxon>Eukaryota</taxon>
        <taxon>Viridiplantae</taxon>
        <taxon>Streptophyta</taxon>
        <taxon>Embryophyta</taxon>
        <taxon>Tracheophyta</taxon>
        <taxon>Spermatophyta</taxon>
        <taxon>Magnoliopsida</taxon>
        <taxon>Liliopsida</taxon>
        <taxon>Asparagales</taxon>
        <taxon>Orchidaceae</taxon>
        <taxon>Epidendroideae</taxon>
        <taxon>Malaxideae</taxon>
        <taxon>Dendrobiinae</taxon>
        <taxon>Dendrobium</taxon>
    </lineage>
</organism>
<comment type="caution">
    <text evidence="2">The sequence shown here is derived from an EMBL/GenBank/DDBJ whole genome shotgun (WGS) entry which is preliminary data.</text>
</comment>
<evidence type="ECO:0000256" key="1">
    <source>
        <dbReference type="SAM" id="Phobius"/>
    </source>
</evidence>
<reference evidence="2" key="1">
    <citation type="journal article" date="2022" name="Front. Genet.">
        <title>Chromosome-Scale Assembly of the Dendrobium nobile Genome Provides Insights Into the Molecular Mechanism of the Biosynthesis of the Medicinal Active Ingredient of Dendrobium.</title>
        <authorList>
            <person name="Xu Q."/>
            <person name="Niu S.-C."/>
            <person name="Li K.-L."/>
            <person name="Zheng P.-J."/>
            <person name="Zhang X.-J."/>
            <person name="Jia Y."/>
            <person name="Liu Y."/>
            <person name="Niu Y.-X."/>
            <person name="Yu L.-H."/>
            <person name="Chen D.-F."/>
            <person name="Zhang G.-Q."/>
        </authorList>
    </citation>
    <scope>NUCLEOTIDE SEQUENCE</scope>
    <source>
        <tissue evidence="2">Leaf</tissue>
    </source>
</reference>
<evidence type="ECO:0000313" key="2">
    <source>
        <dbReference type="EMBL" id="KAI0524461.1"/>
    </source>
</evidence>
<sequence length="240" mass="26856">MFCSKDLLMKVMGFEVVSWPLEVGAIVMNLSAMFGSSKMFVVGCIGDVLWWDLIPTKLMDSIYLIFEDLGVIAEGCKGMETFVWSLDSQLFFEIQVLLVKDLKDLKFIGLSHVSVMREVMIISSYGFGKDEADYWPLKLGVVVIASSTLFGSFMVIVIGSFEVSMDSLLDWSTLASKDVEDGHFGVLTAFLVAYLLFVVCCFYGFLAGFYVLHEIIVMKCAILLGFIFHLLGILGYYPTY</sequence>
<gene>
    <name evidence="2" type="ORF">KFK09_003831</name>
</gene>
<proteinExistence type="predicted"/>
<feature type="transmembrane region" description="Helical" evidence="1">
    <location>
        <begin position="216"/>
        <end position="237"/>
    </location>
</feature>
<accession>A0A8T3C494</accession>
<keyword evidence="1" id="KW-1133">Transmembrane helix</keyword>
<keyword evidence="3" id="KW-1185">Reference proteome</keyword>
<protein>
    <submittedName>
        <fullName evidence="2">Uncharacterized protein</fullName>
    </submittedName>
</protein>
<evidence type="ECO:0000313" key="3">
    <source>
        <dbReference type="Proteomes" id="UP000829196"/>
    </source>
</evidence>
<feature type="transmembrane region" description="Helical" evidence="1">
    <location>
        <begin position="139"/>
        <end position="163"/>
    </location>
</feature>